<dbReference type="Proteomes" id="UP000198582">
    <property type="component" value="Unassembled WGS sequence"/>
</dbReference>
<accession>A0A1H8YQG2</accession>
<dbReference type="EMBL" id="FOEF01000042">
    <property type="protein sequence ID" value="SEP54282.1"/>
    <property type="molecule type" value="Genomic_DNA"/>
</dbReference>
<keyword evidence="3" id="KW-1185">Reference proteome</keyword>
<protein>
    <submittedName>
        <fullName evidence="2">Uncharacterized protein</fullName>
    </submittedName>
</protein>
<feature type="region of interest" description="Disordered" evidence="1">
    <location>
        <begin position="1"/>
        <end position="34"/>
    </location>
</feature>
<organism evidence="2 3">
    <name type="scientific">Amycolatopsis saalfeldensis</name>
    <dbReference type="NCBI Taxonomy" id="394193"/>
    <lineage>
        <taxon>Bacteria</taxon>
        <taxon>Bacillati</taxon>
        <taxon>Actinomycetota</taxon>
        <taxon>Actinomycetes</taxon>
        <taxon>Pseudonocardiales</taxon>
        <taxon>Pseudonocardiaceae</taxon>
        <taxon>Amycolatopsis</taxon>
    </lineage>
</organism>
<reference evidence="2 3" key="1">
    <citation type="submission" date="2016-10" db="EMBL/GenBank/DDBJ databases">
        <authorList>
            <person name="de Groot N.N."/>
        </authorList>
    </citation>
    <scope>NUCLEOTIDE SEQUENCE [LARGE SCALE GENOMIC DNA]</scope>
    <source>
        <strain evidence="2 3">DSM 44993</strain>
    </source>
</reference>
<feature type="compositionally biased region" description="Low complexity" evidence="1">
    <location>
        <begin position="22"/>
        <end position="34"/>
    </location>
</feature>
<gene>
    <name evidence="2" type="ORF">SAMN04489732_1426</name>
</gene>
<evidence type="ECO:0000313" key="2">
    <source>
        <dbReference type="EMBL" id="SEP54282.1"/>
    </source>
</evidence>
<evidence type="ECO:0000313" key="3">
    <source>
        <dbReference type="Proteomes" id="UP000198582"/>
    </source>
</evidence>
<sequence>MTKGKRRKADGLAKEARRRARTAATAPARTDSAAAPTTLEDRVAIATQVDAWQFLLNYLNYVRDGGFDVPLDKFGPQRPGETVEEAELRLTVARETKEVQALIGDWAELCAEVAARPTLTLNPGTMVAHVADVGRGWLKTAGHVPDRDTWIAGARPLLGALCAPQHWLDALNVLDQVGTMGIAPGENVTFAAAQAKPAAALHAAAALVSWLFGQRSIVFDQTSAMRALARKTHALAELLESA</sequence>
<evidence type="ECO:0000256" key="1">
    <source>
        <dbReference type="SAM" id="MobiDB-lite"/>
    </source>
</evidence>
<dbReference type="AlphaFoldDB" id="A0A1H8YQG2"/>
<dbReference type="STRING" id="394193.SAMN04489732_1426"/>
<name>A0A1H8YQG2_9PSEU</name>
<proteinExistence type="predicted"/>